<dbReference type="InterPro" id="IPR013783">
    <property type="entry name" value="Ig-like_fold"/>
</dbReference>
<feature type="domain" description="Ig-like" evidence="9">
    <location>
        <begin position="19"/>
        <end position="119"/>
    </location>
</feature>
<dbReference type="InterPro" id="IPR003597">
    <property type="entry name" value="Ig_C1-set"/>
</dbReference>
<accession>A0A401T7N4</accession>
<evidence type="ECO:0000256" key="6">
    <source>
        <dbReference type="ARBA" id="ARBA00023180"/>
    </source>
</evidence>
<reference evidence="10 11" key="1">
    <citation type="journal article" date="2018" name="Nat. Ecol. Evol.">
        <title>Shark genomes provide insights into elasmobranch evolution and the origin of vertebrates.</title>
        <authorList>
            <person name="Hara Y"/>
            <person name="Yamaguchi K"/>
            <person name="Onimaru K"/>
            <person name="Kadota M"/>
            <person name="Koyanagi M"/>
            <person name="Keeley SD"/>
            <person name="Tatsumi K"/>
            <person name="Tanaka K"/>
            <person name="Motone F"/>
            <person name="Kageyama Y"/>
            <person name="Nozu R"/>
            <person name="Adachi N"/>
            <person name="Nishimura O"/>
            <person name="Nakagawa R"/>
            <person name="Tanegashima C"/>
            <person name="Kiyatake I"/>
            <person name="Matsumoto R"/>
            <person name="Murakumo K"/>
            <person name="Nishida K"/>
            <person name="Terakita A"/>
            <person name="Kuratani S"/>
            <person name="Sato K"/>
            <person name="Hyodo S Kuraku.S."/>
        </authorList>
    </citation>
    <scope>NUCLEOTIDE SEQUENCE [LARGE SCALE GENOMIC DNA]</scope>
</reference>
<dbReference type="OMA" id="THKSTND"/>
<evidence type="ECO:0000256" key="7">
    <source>
        <dbReference type="ARBA" id="ARBA00043265"/>
    </source>
</evidence>
<dbReference type="Pfam" id="PF07686">
    <property type="entry name" value="V-set"/>
    <property type="match status" value="1"/>
</dbReference>
<evidence type="ECO:0000256" key="2">
    <source>
        <dbReference type="ARBA" id="ARBA00022525"/>
    </source>
</evidence>
<gene>
    <name evidence="10" type="ORF">chiPu_0017196</name>
</gene>
<dbReference type="OrthoDB" id="8908372at2759"/>
<feature type="chain" id="PRO_5019560801" description="Ig-like domain-containing protein" evidence="8">
    <location>
        <begin position="20"/>
        <end position="245"/>
    </location>
</feature>
<dbReference type="InterPro" id="IPR003599">
    <property type="entry name" value="Ig_sub"/>
</dbReference>
<dbReference type="FunFam" id="2.60.40.10:FF:000283">
    <property type="entry name" value="Immunoglobulin kappa constant"/>
    <property type="match status" value="1"/>
</dbReference>
<dbReference type="GO" id="GO:0002250">
    <property type="term" value="P:adaptive immune response"/>
    <property type="evidence" value="ECO:0007669"/>
    <property type="project" value="UniProtKB-KW"/>
</dbReference>
<keyword evidence="2" id="KW-0964">Secreted</keyword>
<dbReference type="Gene3D" id="2.60.40.10">
    <property type="entry name" value="Immunoglobulins"/>
    <property type="match status" value="2"/>
</dbReference>
<keyword evidence="7" id="KW-1280">Immunoglobulin</keyword>
<sequence length="245" mass="27656">MGIVFMMSLLLLCFTSVSPNPVLLQPESAFVSPGTSVSLSCTVKNRDISDRWLRWYRQRPGMTPEWILTHKSTNDGGALFRGSEITDRFTHSRNDPKNTVTLTINNVELKDSAVYYCSIYANAMFLGNGTELHMIDWKLQVPSLELFPPSHQELTSAEMVTLTCLAHGFYPGFVDMIWKVGESQTQSGVTTSFPKLESDNSYTMSSYLMVPVSDWNAKEEYSCLFKYKSQDTLVQKSISLNTCHL</sequence>
<dbReference type="SMART" id="SM00407">
    <property type="entry name" value="IGc1"/>
    <property type="match status" value="1"/>
</dbReference>
<dbReference type="Pfam" id="PF07654">
    <property type="entry name" value="C1-set"/>
    <property type="match status" value="1"/>
</dbReference>
<feature type="signal peptide" evidence="8">
    <location>
        <begin position="1"/>
        <end position="19"/>
    </location>
</feature>
<dbReference type="CDD" id="cd00099">
    <property type="entry name" value="IgV"/>
    <property type="match status" value="1"/>
</dbReference>
<dbReference type="SUPFAM" id="SSF48726">
    <property type="entry name" value="Immunoglobulin"/>
    <property type="match status" value="2"/>
</dbReference>
<dbReference type="InterPro" id="IPR007110">
    <property type="entry name" value="Ig-like_dom"/>
</dbReference>
<organism evidence="10 11">
    <name type="scientific">Chiloscyllium punctatum</name>
    <name type="common">Brownbanded bambooshark</name>
    <name type="synonym">Hemiscyllium punctatum</name>
    <dbReference type="NCBI Taxonomy" id="137246"/>
    <lineage>
        <taxon>Eukaryota</taxon>
        <taxon>Metazoa</taxon>
        <taxon>Chordata</taxon>
        <taxon>Craniata</taxon>
        <taxon>Vertebrata</taxon>
        <taxon>Chondrichthyes</taxon>
        <taxon>Elasmobranchii</taxon>
        <taxon>Galeomorphii</taxon>
        <taxon>Galeoidea</taxon>
        <taxon>Orectolobiformes</taxon>
        <taxon>Hemiscylliidae</taxon>
        <taxon>Chiloscyllium</taxon>
    </lineage>
</organism>
<dbReference type="InterPro" id="IPR036179">
    <property type="entry name" value="Ig-like_dom_sf"/>
</dbReference>
<dbReference type="Proteomes" id="UP000287033">
    <property type="component" value="Unassembled WGS sequence"/>
</dbReference>
<keyword evidence="4" id="KW-1064">Adaptive immunity</keyword>
<evidence type="ECO:0000313" key="10">
    <source>
        <dbReference type="EMBL" id="GCC38681.1"/>
    </source>
</evidence>
<dbReference type="AlphaFoldDB" id="A0A401T7N4"/>
<keyword evidence="6" id="KW-0325">Glycoprotein</keyword>
<comment type="caution">
    <text evidence="10">The sequence shown here is derived from an EMBL/GenBank/DDBJ whole genome shotgun (WGS) entry which is preliminary data.</text>
</comment>
<keyword evidence="3" id="KW-0391">Immunity</keyword>
<dbReference type="GO" id="GO:0019814">
    <property type="term" value="C:immunoglobulin complex"/>
    <property type="evidence" value="ECO:0007669"/>
    <property type="project" value="UniProtKB-KW"/>
</dbReference>
<dbReference type="SMART" id="SM00409">
    <property type="entry name" value="IG"/>
    <property type="match status" value="2"/>
</dbReference>
<evidence type="ECO:0000256" key="1">
    <source>
        <dbReference type="ARBA" id="ARBA00004613"/>
    </source>
</evidence>
<dbReference type="GO" id="GO:0005576">
    <property type="term" value="C:extracellular region"/>
    <property type="evidence" value="ECO:0007669"/>
    <property type="project" value="UniProtKB-SubCell"/>
</dbReference>
<evidence type="ECO:0000256" key="4">
    <source>
        <dbReference type="ARBA" id="ARBA00023130"/>
    </source>
</evidence>
<name>A0A401T7N4_CHIPU</name>
<dbReference type="STRING" id="137246.A0A401T7N4"/>
<keyword evidence="8" id="KW-0732">Signal</keyword>
<evidence type="ECO:0000256" key="3">
    <source>
        <dbReference type="ARBA" id="ARBA00022859"/>
    </source>
</evidence>
<proteinExistence type="predicted"/>
<keyword evidence="11" id="KW-1185">Reference proteome</keyword>
<comment type="subcellular location">
    <subcellularLocation>
        <location evidence="1">Secreted</location>
    </subcellularLocation>
</comment>
<dbReference type="PROSITE" id="PS50835">
    <property type="entry name" value="IG_LIKE"/>
    <property type="match status" value="2"/>
</dbReference>
<feature type="domain" description="Ig-like" evidence="9">
    <location>
        <begin position="142"/>
        <end position="239"/>
    </location>
</feature>
<evidence type="ECO:0000256" key="5">
    <source>
        <dbReference type="ARBA" id="ARBA00023157"/>
    </source>
</evidence>
<evidence type="ECO:0000313" key="11">
    <source>
        <dbReference type="Proteomes" id="UP000287033"/>
    </source>
</evidence>
<dbReference type="SMART" id="SM00406">
    <property type="entry name" value="IGv"/>
    <property type="match status" value="1"/>
</dbReference>
<dbReference type="InterPro" id="IPR013106">
    <property type="entry name" value="Ig_V-set"/>
</dbReference>
<evidence type="ECO:0000259" key="9">
    <source>
        <dbReference type="PROSITE" id="PS50835"/>
    </source>
</evidence>
<keyword evidence="5" id="KW-1015">Disulfide bond</keyword>
<protein>
    <recommendedName>
        <fullName evidence="9">Ig-like domain-containing protein</fullName>
    </recommendedName>
</protein>
<evidence type="ECO:0000256" key="8">
    <source>
        <dbReference type="SAM" id="SignalP"/>
    </source>
</evidence>
<dbReference type="EMBL" id="BEZZ01001230">
    <property type="protein sequence ID" value="GCC38681.1"/>
    <property type="molecule type" value="Genomic_DNA"/>
</dbReference>
<dbReference type="PANTHER" id="PTHR23266">
    <property type="entry name" value="IMMUNOGLOBULIN HEAVY CHAIN"/>
    <property type="match status" value="1"/>
</dbReference>
<dbReference type="InterPro" id="IPR050199">
    <property type="entry name" value="IgHV"/>
</dbReference>